<accession>A0ABT3Y062</accession>
<keyword evidence="2" id="KW-0732">Signal</keyword>
<gene>
    <name evidence="3" type="ORF">OEA66_04055</name>
</gene>
<keyword evidence="4" id="KW-1185">Reference proteome</keyword>
<feature type="region of interest" description="Disordered" evidence="1">
    <location>
        <begin position="28"/>
        <end position="50"/>
    </location>
</feature>
<comment type="caution">
    <text evidence="3">The sequence shown here is derived from an EMBL/GenBank/DDBJ whole genome shotgun (WGS) entry which is preliminary data.</text>
</comment>
<proteinExistence type="predicted"/>
<evidence type="ECO:0000313" key="3">
    <source>
        <dbReference type="EMBL" id="MCX8531528.1"/>
    </source>
</evidence>
<evidence type="ECO:0000313" key="4">
    <source>
        <dbReference type="Proteomes" id="UP001070176"/>
    </source>
</evidence>
<dbReference type="RefSeq" id="WP_267280177.1">
    <property type="nucleotide sequence ID" value="NZ_JAOVZV010000002.1"/>
</dbReference>
<organism evidence="3 4">
    <name type="scientific">Chryseobacterium luquanense</name>
    <dbReference type="NCBI Taxonomy" id="2983766"/>
    <lineage>
        <taxon>Bacteria</taxon>
        <taxon>Pseudomonadati</taxon>
        <taxon>Bacteroidota</taxon>
        <taxon>Flavobacteriia</taxon>
        <taxon>Flavobacteriales</taxon>
        <taxon>Weeksellaceae</taxon>
        <taxon>Chryseobacterium group</taxon>
        <taxon>Chryseobacterium</taxon>
    </lineage>
</organism>
<evidence type="ECO:0008006" key="5">
    <source>
        <dbReference type="Google" id="ProtNLM"/>
    </source>
</evidence>
<feature type="compositionally biased region" description="Low complexity" evidence="1">
    <location>
        <begin position="35"/>
        <end position="48"/>
    </location>
</feature>
<reference evidence="3" key="1">
    <citation type="submission" date="2022-10" db="EMBL/GenBank/DDBJ databases">
        <title>Chryseobacterium sp. nov., a novel bacterial species.</title>
        <authorList>
            <person name="Cao Y."/>
        </authorList>
    </citation>
    <scope>NUCLEOTIDE SEQUENCE</scope>
    <source>
        <strain evidence="3">KC 927</strain>
    </source>
</reference>
<feature type="signal peptide" evidence="2">
    <location>
        <begin position="1"/>
        <end position="18"/>
    </location>
</feature>
<evidence type="ECO:0000256" key="1">
    <source>
        <dbReference type="SAM" id="MobiDB-lite"/>
    </source>
</evidence>
<sequence>MKKIIIMFSMIVSSIAFGQSTNPYVYDEPEMSTMADGDNPAGPGDPDPGSVPIDQYIPVLLMVATALAFAYTNKNNTAKNN</sequence>
<dbReference type="EMBL" id="JAOVZV010000002">
    <property type="protein sequence ID" value="MCX8531528.1"/>
    <property type="molecule type" value="Genomic_DNA"/>
</dbReference>
<name>A0ABT3Y062_9FLAO</name>
<dbReference type="Proteomes" id="UP001070176">
    <property type="component" value="Unassembled WGS sequence"/>
</dbReference>
<evidence type="ECO:0000256" key="2">
    <source>
        <dbReference type="SAM" id="SignalP"/>
    </source>
</evidence>
<protein>
    <recommendedName>
        <fullName evidence="5">Signal peptidase</fullName>
    </recommendedName>
</protein>
<feature type="chain" id="PRO_5046507366" description="Signal peptidase" evidence="2">
    <location>
        <begin position="19"/>
        <end position="81"/>
    </location>
</feature>